<comment type="caution">
    <text evidence="2">The sequence shown here is derived from an EMBL/GenBank/DDBJ whole genome shotgun (WGS) entry which is preliminary data.</text>
</comment>
<reference evidence="2" key="3">
    <citation type="submission" date="2023-05" db="EMBL/GenBank/DDBJ databases">
        <authorList>
            <person name="Smith C.H."/>
        </authorList>
    </citation>
    <scope>NUCLEOTIDE SEQUENCE</scope>
    <source>
        <strain evidence="2">CHS0354</strain>
        <tissue evidence="2">Mantle</tissue>
    </source>
</reference>
<dbReference type="Proteomes" id="UP001195483">
    <property type="component" value="Unassembled WGS sequence"/>
</dbReference>
<feature type="signal peptide" evidence="1">
    <location>
        <begin position="1"/>
        <end position="16"/>
    </location>
</feature>
<evidence type="ECO:0000313" key="3">
    <source>
        <dbReference type="Proteomes" id="UP001195483"/>
    </source>
</evidence>
<gene>
    <name evidence="2" type="ORF">CHS0354_004324</name>
</gene>
<reference evidence="2" key="2">
    <citation type="journal article" date="2021" name="Genome Biol. Evol.">
        <title>Developing a high-quality reference genome for a parasitic bivalve with doubly uniparental inheritance (Bivalvia: Unionida).</title>
        <authorList>
            <person name="Smith C.H."/>
        </authorList>
    </citation>
    <scope>NUCLEOTIDE SEQUENCE</scope>
    <source>
        <strain evidence="2">CHS0354</strain>
        <tissue evidence="2">Mantle</tissue>
    </source>
</reference>
<organism evidence="2 3">
    <name type="scientific">Potamilus streckersoni</name>
    <dbReference type="NCBI Taxonomy" id="2493646"/>
    <lineage>
        <taxon>Eukaryota</taxon>
        <taxon>Metazoa</taxon>
        <taxon>Spiralia</taxon>
        <taxon>Lophotrochozoa</taxon>
        <taxon>Mollusca</taxon>
        <taxon>Bivalvia</taxon>
        <taxon>Autobranchia</taxon>
        <taxon>Heteroconchia</taxon>
        <taxon>Palaeoheterodonta</taxon>
        <taxon>Unionida</taxon>
        <taxon>Unionoidea</taxon>
        <taxon>Unionidae</taxon>
        <taxon>Ambleminae</taxon>
        <taxon>Lampsilini</taxon>
        <taxon>Potamilus</taxon>
    </lineage>
</organism>
<dbReference type="AlphaFoldDB" id="A0AAE0SFZ3"/>
<name>A0AAE0SFZ3_9BIVA</name>
<evidence type="ECO:0000313" key="2">
    <source>
        <dbReference type="EMBL" id="KAK3591276.1"/>
    </source>
</evidence>
<reference evidence="2" key="1">
    <citation type="journal article" date="2021" name="Genome Biol. Evol.">
        <title>A High-Quality Reference Genome for a Parasitic Bivalve with Doubly Uniparental Inheritance (Bivalvia: Unionida).</title>
        <authorList>
            <person name="Smith C.H."/>
        </authorList>
    </citation>
    <scope>NUCLEOTIDE SEQUENCE</scope>
    <source>
        <strain evidence="2">CHS0354</strain>
    </source>
</reference>
<feature type="chain" id="PRO_5042217435" evidence="1">
    <location>
        <begin position="17"/>
        <end position="68"/>
    </location>
</feature>
<keyword evidence="3" id="KW-1185">Reference proteome</keyword>
<accession>A0AAE0SFZ3</accession>
<evidence type="ECO:0000256" key="1">
    <source>
        <dbReference type="SAM" id="SignalP"/>
    </source>
</evidence>
<dbReference type="EMBL" id="JAEAOA010000326">
    <property type="protein sequence ID" value="KAK3591276.1"/>
    <property type="molecule type" value="Genomic_DNA"/>
</dbReference>
<protein>
    <submittedName>
        <fullName evidence="2">Uncharacterized protein</fullName>
    </submittedName>
</protein>
<proteinExistence type="predicted"/>
<sequence length="68" mass="7726">MLLFVFDSFFTLCVFCKDDFDTTLKRKFALPAKRPQTVCAVEYGELNFSLMGQPLHQEKDIFVAAAAT</sequence>
<keyword evidence="1" id="KW-0732">Signal</keyword>